<evidence type="ECO:0000313" key="6">
    <source>
        <dbReference type="Proteomes" id="UP000005258"/>
    </source>
</evidence>
<organism evidence="5 6">
    <name type="scientific">Tistrella mobilis (strain KA081020-065)</name>
    <dbReference type="NCBI Taxonomy" id="1110502"/>
    <lineage>
        <taxon>Bacteria</taxon>
        <taxon>Pseudomonadati</taxon>
        <taxon>Pseudomonadota</taxon>
        <taxon>Alphaproteobacteria</taxon>
        <taxon>Geminicoccales</taxon>
        <taxon>Geminicoccaceae</taxon>
        <taxon>Tistrella</taxon>
    </lineage>
</organism>
<dbReference type="PATRIC" id="fig|1110502.3.peg.4583"/>
<dbReference type="InterPro" id="IPR020806">
    <property type="entry name" value="PKS_PP-bd"/>
</dbReference>
<comment type="cofactor">
    <cofactor evidence="1">
        <name>pantetheine 4'-phosphate</name>
        <dbReference type="ChEBI" id="CHEBI:47942"/>
    </cofactor>
</comment>
<dbReference type="PANTHER" id="PTHR45398:SF1">
    <property type="entry name" value="ENZYME, PUTATIVE (JCVI)-RELATED"/>
    <property type="match status" value="1"/>
</dbReference>
<evidence type="ECO:0000256" key="2">
    <source>
        <dbReference type="ARBA" id="ARBA00022450"/>
    </source>
</evidence>
<proteinExistence type="predicted"/>
<dbReference type="HOGENOM" id="CLU_000022_2_10_5"/>
<dbReference type="Gene3D" id="1.10.1200.10">
    <property type="entry name" value="ACP-like"/>
    <property type="match status" value="1"/>
</dbReference>
<dbReference type="KEGG" id="tmo:TMO_b0324"/>
<accession>I3TU94</accession>
<dbReference type="Proteomes" id="UP000005258">
    <property type="component" value="Plasmid pTM2"/>
</dbReference>
<dbReference type="SMART" id="SM00823">
    <property type="entry name" value="PKS_PP"/>
    <property type="match status" value="1"/>
</dbReference>
<keyword evidence="3" id="KW-0597">Phosphoprotein</keyword>
<keyword evidence="5" id="KW-0614">Plasmid</keyword>
<dbReference type="InterPro" id="IPR010060">
    <property type="entry name" value="NRPS_synth"/>
</dbReference>
<dbReference type="AlphaFoldDB" id="I3TU94"/>
<dbReference type="InterPro" id="IPR023213">
    <property type="entry name" value="CAT-like_dom_sf"/>
</dbReference>
<dbReference type="Gene3D" id="3.30.300.30">
    <property type="match status" value="1"/>
</dbReference>
<name>I3TU94_TISMK</name>
<dbReference type="InterPro" id="IPR045851">
    <property type="entry name" value="AMP-bd_C_sf"/>
</dbReference>
<gene>
    <name evidence="5" type="ordered locus">TMO_b0324</name>
</gene>
<dbReference type="GO" id="GO:0031177">
    <property type="term" value="F:phosphopantetheine binding"/>
    <property type="evidence" value="ECO:0007669"/>
    <property type="project" value="InterPro"/>
</dbReference>
<keyword evidence="6" id="KW-1185">Reference proteome</keyword>
<dbReference type="PROSITE" id="PS00012">
    <property type="entry name" value="PHOSPHOPANTETHEINE"/>
    <property type="match status" value="1"/>
</dbReference>
<dbReference type="PROSITE" id="PS50075">
    <property type="entry name" value="CARRIER"/>
    <property type="match status" value="1"/>
</dbReference>
<evidence type="ECO:0000313" key="5">
    <source>
        <dbReference type="EMBL" id="AFK56332.1"/>
    </source>
</evidence>
<dbReference type="GO" id="GO:0003824">
    <property type="term" value="F:catalytic activity"/>
    <property type="evidence" value="ECO:0007669"/>
    <property type="project" value="InterPro"/>
</dbReference>
<dbReference type="Gene3D" id="3.40.50.12780">
    <property type="entry name" value="N-terminal domain of ligase-like"/>
    <property type="match status" value="1"/>
</dbReference>
<dbReference type="InterPro" id="IPR009081">
    <property type="entry name" value="PP-bd_ACP"/>
</dbReference>
<sequence>MVLDTEGDPVPEGGTGELCIGGPALARGYPGRPGLTAERFVPAPGGGRLYRTGDLARLGPDGAIRFLGRMDGQIKLRGFRIEPGEIEAALRNEAGIRDAVVVLAGQDATARLIAYVTGTADPDRLKQALAHRLPGHMVPQVIMVLDALPLTPAGKLDRKALPAADAPQALPVTLPRDEMEAALLDLWRGLLGRADFGIDDDVFDLGADSILSLQLVSRARRVGLVLTPAQVFEHPRIRDLAAAAARIGGAGATSLPGQGEIIGRALPLTPIQADFFETYPQGPSHWNQSVLLTVDGSIEPERLRDALDALVAAQDALRLRFRTDGEGRWTQAVAPDETAELLRVMTIGDDPADLDRAGEAIQASLDIRSGPLIRAGLFRRPSGDRLLIAIHHLAVDGVSWRILLEDLARSTATRPVLPWSRWVEAQTAYAAGPAVAAELPWWQAALAQAAPAFPAARSGDRRQHDQIFDAALTTRLITQLPRRWRIGVDEVLLAALAASLAAEGSQLLVSLEGHGREEVVEGADLSRTIGWFTTRFPVVVPVREDPGDLLAGVRSALRSVPVKGLNWGWLRHGADPALAAAARALPAPDIGFNYLGRFGEGQAGEGGFGFSREAAGRSVGVETPAGLALDVNAMVVGGRLSVSWRHDTGALAPDRLAVLTEGFAERLAALIDHALANEMRATPQDFDIDIDQDALDDLLAEIDG</sequence>
<dbReference type="SUPFAM" id="SSF47336">
    <property type="entry name" value="ACP-like"/>
    <property type="match status" value="1"/>
</dbReference>
<evidence type="ECO:0000256" key="1">
    <source>
        <dbReference type="ARBA" id="ARBA00001957"/>
    </source>
</evidence>
<feature type="domain" description="Carrier" evidence="4">
    <location>
        <begin position="174"/>
        <end position="248"/>
    </location>
</feature>
<evidence type="ECO:0000256" key="3">
    <source>
        <dbReference type="ARBA" id="ARBA00022553"/>
    </source>
</evidence>
<dbReference type="InterPro" id="IPR001242">
    <property type="entry name" value="Condensation_dom"/>
</dbReference>
<dbReference type="InterPro" id="IPR025110">
    <property type="entry name" value="AMP-bd_C"/>
</dbReference>
<reference evidence="5 6" key="1">
    <citation type="journal article" date="2012" name="J. Am. Chem. Soc.">
        <title>Bacterial biosynthesis and maturation of the didemnin anti-cancer agents.</title>
        <authorList>
            <person name="Xu Y."/>
            <person name="Kersten R.D."/>
            <person name="Nam S.J."/>
            <person name="Lu L."/>
            <person name="Al-Suwailem A.M."/>
            <person name="Zheng H."/>
            <person name="Fenical W."/>
            <person name="Dorrestein P.C."/>
            <person name="Moore B.S."/>
            <person name="Qian P.Y."/>
        </authorList>
    </citation>
    <scope>NUCLEOTIDE SEQUENCE [LARGE SCALE GENOMIC DNA]</scope>
    <source>
        <strain evidence="5 6">KA081020-065</strain>
    </source>
</reference>
<dbReference type="EMBL" id="CP003238">
    <property type="protein sequence ID" value="AFK56332.1"/>
    <property type="molecule type" value="Genomic_DNA"/>
</dbReference>
<evidence type="ECO:0000259" key="4">
    <source>
        <dbReference type="PROSITE" id="PS50075"/>
    </source>
</evidence>
<dbReference type="PANTHER" id="PTHR45398">
    <property type="match status" value="1"/>
</dbReference>
<dbReference type="InterPro" id="IPR006162">
    <property type="entry name" value="Ppantetheine_attach_site"/>
</dbReference>
<dbReference type="Pfam" id="PF00550">
    <property type="entry name" value="PP-binding"/>
    <property type="match status" value="1"/>
</dbReference>
<dbReference type="SUPFAM" id="SSF52777">
    <property type="entry name" value="CoA-dependent acyltransferases"/>
    <property type="match status" value="2"/>
</dbReference>
<dbReference type="SUPFAM" id="SSF56801">
    <property type="entry name" value="Acetyl-CoA synthetase-like"/>
    <property type="match status" value="1"/>
</dbReference>
<dbReference type="Pfam" id="PF13193">
    <property type="entry name" value="AMP-binding_C"/>
    <property type="match status" value="1"/>
</dbReference>
<geneLocation type="plasmid" evidence="5 6">
    <name>pTM2</name>
</geneLocation>
<protein>
    <submittedName>
        <fullName evidence="5">PvdI</fullName>
    </submittedName>
</protein>
<dbReference type="Gene3D" id="3.30.559.30">
    <property type="entry name" value="Nonribosomal peptide synthetase, condensation domain"/>
    <property type="match status" value="1"/>
</dbReference>
<dbReference type="Pfam" id="PF00668">
    <property type="entry name" value="Condensation"/>
    <property type="match status" value="1"/>
</dbReference>
<dbReference type="InterPro" id="IPR036736">
    <property type="entry name" value="ACP-like_sf"/>
</dbReference>
<dbReference type="NCBIfam" id="TIGR01720">
    <property type="entry name" value="NRPS-para261"/>
    <property type="match status" value="1"/>
</dbReference>
<dbReference type="InterPro" id="IPR042099">
    <property type="entry name" value="ANL_N_sf"/>
</dbReference>
<keyword evidence="2" id="KW-0596">Phosphopantetheine</keyword>
<dbReference type="Gene3D" id="3.30.559.10">
    <property type="entry name" value="Chloramphenicol acetyltransferase-like domain"/>
    <property type="match status" value="1"/>
</dbReference>